<organism evidence="2 3">
    <name type="scientific">Burkholderia aenigmatica</name>
    <dbReference type="NCBI Taxonomy" id="2015348"/>
    <lineage>
        <taxon>Bacteria</taxon>
        <taxon>Pseudomonadati</taxon>
        <taxon>Pseudomonadota</taxon>
        <taxon>Betaproteobacteria</taxon>
        <taxon>Burkholderiales</taxon>
        <taxon>Burkholderiaceae</taxon>
        <taxon>Burkholderia</taxon>
        <taxon>Burkholderia cepacia complex</taxon>
    </lineage>
</organism>
<dbReference type="RefSeq" id="WP_089450730.1">
    <property type="nucleotide sequence ID" value="NZ_NKFA01000004.1"/>
</dbReference>
<dbReference type="Proteomes" id="UP000214600">
    <property type="component" value="Unassembled WGS sequence"/>
</dbReference>
<evidence type="ECO:0000313" key="3">
    <source>
        <dbReference type="Proteomes" id="UP000214600"/>
    </source>
</evidence>
<gene>
    <name evidence="2" type="ORF">CFB84_10610</name>
</gene>
<dbReference type="EMBL" id="NKFA01000004">
    <property type="protein sequence ID" value="OXI47660.1"/>
    <property type="molecule type" value="Genomic_DNA"/>
</dbReference>
<dbReference type="Pfam" id="PF07463">
    <property type="entry name" value="NUMOD4"/>
    <property type="match status" value="1"/>
</dbReference>
<dbReference type="InterPro" id="IPR010902">
    <property type="entry name" value="NUMOD4"/>
</dbReference>
<feature type="domain" description="NUMOD4" evidence="1">
    <location>
        <begin position="46"/>
        <end position="94"/>
    </location>
</feature>
<comment type="caution">
    <text evidence="2">The sequence shown here is derived from an EMBL/GenBank/DDBJ whole genome shotgun (WGS) entry which is preliminary data.</text>
</comment>
<dbReference type="GO" id="GO:0016788">
    <property type="term" value="F:hydrolase activity, acting on ester bonds"/>
    <property type="evidence" value="ECO:0007669"/>
    <property type="project" value="InterPro"/>
</dbReference>
<evidence type="ECO:0000259" key="1">
    <source>
        <dbReference type="Pfam" id="PF07463"/>
    </source>
</evidence>
<dbReference type="InterPro" id="IPR044925">
    <property type="entry name" value="His-Me_finger_sf"/>
</dbReference>
<reference evidence="2 3" key="2">
    <citation type="submission" date="2017-08" db="EMBL/GenBank/DDBJ databases">
        <title>WGS of novel Burkholderia cepaca complex species.</title>
        <authorList>
            <person name="Lipuma J."/>
            <person name="Spilker T."/>
        </authorList>
    </citation>
    <scope>NUCLEOTIDE SEQUENCE [LARGE SCALE GENOMIC DNA]</scope>
    <source>
        <strain evidence="2 3">AU17325</strain>
    </source>
</reference>
<evidence type="ECO:0000313" key="2">
    <source>
        <dbReference type="EMBL" id="OXI47660.1"/>
    </source>
</evidence>
<dbReference type="Gene3D" id="3.90.75.20">
    <property type="match status" value="1"/>
</dbReference>
<dbReference type="SUPFAM" id="SSF54060">
    <property type="entry name" value="His-Me finger endonucleases"/>
    <property type="match status" value="1"/>
</dbReference>
<reference evidence="3" key="1">
    <citation type="submission" date="2017-06" db="EMBL/GenBank/DDBJ databases">
        <authorList>
            <person name="LiPuma J."/>
            <person name="Spilker T."/>
        </authorList>
    </citation>
    <scope>NUCLEOTIDE SEQUENCE [LARGE SCALE GENOMIC DNA]</scope>
    <source>
        <strain evidence="3">AU17325</strain>
    </source>
</reference>
<accession>A0A228IZ75</accession>
<sequence>MTNGAAAITAALVAPASHFLDSCNAILNSYSKYDLSSLEDYSVNLIWKPINEYEGLYEVSNTGLVRSLDRTVSMSTRWGKPTTRTIKGKILSPNMGTWSPQVALGKNGKNINFFVNRLVAISFIPNPDNLPLVMHKDDNTLNNHVDNLQWGTHADNMNDRDTKERQARGEKQAHAKLTESSVMEIKRLLLEGAADKQLSEQFSVSPACIWQIRRGNSWKHVEVS</sequence>
<dbReference type="AlphaFoldDB" id="A0A228IZ75"/>
<name>A0A228IZ75_9BURK</name>
<proteinExistence type="predicted"/>
<protein>
    <recommendedName>
        <fullName evidence="1">NUMOD4 domain-containing protein</fullName>
    </recommendedName>
</protein>